<dbReference type="Pfam" id="PF00207">
    <property type="entry name" value="A2M"/>
    <property type="match status" value="1"/>
</dbReference>
<dbReference type="InterPro" id="IPR037066">
    <property type="entry name" value="Plug_dom_sf"/>
</dbReference>
<keyword evidence="5" id="KW-1185">Reference proteome</keyword>
<dbReference type="InterPro" id="IPR001599">
    <property type="entry name" value="Macroglobln_a2"/>
</dbReference>
<feature type="chain" id="PRO_5019755189" evidence="2">
    <location>
        <begin position="20"/>
        <end position="1939"/>
    </location>
</feature>
<dbReference type="InterPro" id="IPR023997">
    <property type="entry name" value="TonB-dep_OMP_SusC/RagA_CS"/>
</dbReference>
<keyword evidence="1" id="KW-0998">Cell outer membrane</keyword>
<dbReference type="Gene3D" id="2.170.130.10">
    <property type="entry name" value="TonB-dependent receptor, plug domain"/>
    <property type="match status" value="1"/>
</dbReference>
<dbReference type="InterPro" id="IPR041246">
    <property type="entry name" value="Bact_MG10"/>
</dbReference>
<feature type="domain" description="Alpha-2-macroglobulin" evidence="3">
    <location>
        <begin position="1312"/>
        <end position="1400"/>
    </location>
</feature>
<dbReference type="GO" id="GO:0009279">
    <property type="term" value="C:cell outer membrane"/>
    <property type="evidence" value="ECO:0007669"/>
    <property type="project" value="UniProtKB-SubCell"/>
</dbReference>
<comment type="caution">
    <text evidence="4">The sequence shown here is derived from an EMBL/GenBank/DDBJ whole genome shotgun (WGS) entry which is preliminary data.</text>
</comment>
<dbReference type="InterPro" id="IPR008930">
    <property type="entry name" value="Terpenoid_cyclase/PrenylTrfase"/>
</dbReference>
<dbReference type="RefSeq" id="WP_121201747.1">
    <property type="nucleotide sequence ID" value="NZ_RBKU01000001.1"/>
</dbReference>
<dbReference type="Gene3D" id="2.60.40.1120">
    <property type="entry name" value="Carboxypeptidase-like, regulatory domain"/>
    <property type="match status" value="1"/>
</dbReference>
<keyword evidence="1" id="KW-0812">Transmembrane</keyword>
<proteinExistence type="inferred from homology"/>
<dbReference type="PROSITE" id="PS52016">
    <property type="entry name" value="TONB_DEPENDENT_REC_3"/>
    <property type="match status" value="1"/>
</dbReference>
<evidence type="ECO:0000256" key="2">
    <source>
        <dbReference type="SAM" id="SignalP"/>
    </source>
</evidence>
<dbReference type="Proteomes" id="UP000268007">
    <property type="component" value="Unassembled WGS sequence"/>
</dbReference>
<dbReference type="InterPro" id="IPR008969">
    <property type="entry name" value="CarboxyPept-like_regulatory"/>
</dbReference>
<keyword evidence="4" id="KW-0675">Receptor</keyword>
<organism evidence="4 5">
    <name type="scientific">Mucilaginibacter gracilis</name>
    <dbReference type="NCBI Taxonomy" id="423350"/>
    <lineage>
        <taxon>Bacteria</taxon>
        <taxon>Pseudomonadati</taxon>
        <taxon>Bacteroidota</taxon>
        <taxon>Sphingobacteriia</taxon>
        <taxon>Sphingobacteriales</taxon>
        <taxon>Sphingobacteriaceae</taxon>
        <taxon>Mucilaginibacter</taxon>
    </lineage>
</organism>
<dbReference type="SMART" id="SM01360">
    <property type="entry name" value="A2M"/>
    <property type="match status" value="1"/>
</dbReference>
<dbReference type="Gene3D" id="2.60.40.1930">
    <property type="match status" value="1"/>
</dbReference>
<keyword evidence="1" id="KW-0813">Transport</keyword>
<gene>
    <name evidence="4" type="ORF">BDD43_5991</name>
</gene>
<dbReference type="PANTHER" id="PTHR40094">
    <property type="entry name" value="ALPHA-2-MACROGLOBULIN HOMOLOG"/>
    <property type="match status" value="1"/>
</dbReference>
<keyword evidence="1" id="KW-0472">Membrane</keyword>
<dbReference type="SUPFAM" id="SSF56935">
    <property type="entry name" value="Porins"/>
    <property type="match status" value="1"/>
</dbReference>
<dbReference type="EMBL" id="RBKU01000001">
    <property type="protein sequence ID" value="RKR85720.1"/>
    <property type="molecule type" value="Genomic_DNA"/>
</dbReference>
<dbReference type="InterPro" id="IPR051802">
    <property type="entry name" value="YfhM-like"/>
</dbReference>
<dbReference type="OrthoDB" id="9767116at2"/>
<evidence type="ECO:0000256" key="1">
    <source>
        <dbReference type="PROSITE-ProRule" id="PRU01360"/>
    </source>
</evidence>
<sequence>MKNFLLPFLLLFVADVAMAQKPLSYSSVSSYYTYIYPVKDADVEQLYSDKKYLLDDKILGRPINSALTNRFKMPVLKPGNYLKVYVTENKLEYKLIEQHSAFIKVLDNHTDLRFVVLDTLGNELNNAEVWVKNKKVSYDADAHMYHFRHINIGKDDDASLKVRYAGVSNYFTLNPINQYHYHYHYRQPFWRKILYNTPIKYVAVPVNRWLHPQRYSYNSWQHYAGYLAFNKPMYKPGDTVKFKAYIFGKSNKKPVKQKQLLIKLNTNYNKANDKTIATVSSYRDGAFEREFVLNDSLKLTLDQNYTLSLIDPLKTTAKRTEVLITGTFRYEDYELKSVKFTARADKEEHSPGNPVAMYFKATDENDLPVADGRVEVRLVTENVNDYKSQHLFVPDTLWKHKLNLEPVGETKLEIPDSIFAKADIKYRVESVFFNSNNESQSRSSRISFINQNYKIVTRLDQDTLKISYLDKGKDLPMSATITSVDEDDNNVSQTVVNLPTKIVINPHIPEYDIKTDSVSEIVKLKDFKADISSSAYRNADSVYIKVNNPRHIPFWYTVFSGGKIMDSGKGIELFYKKAYHNSGNVFLLLNWIWGAEAQNDEVTILYRDKLLDIAVKQPIAVYPGQQVEMEVDVKNAKGKPVADADITAYSATAKFQNYYTPDIPYFGKLYPARKQKNGYKVEYKGENGNFNLNWDRWSKQMGLDSITYFKFTHPYDVYQVEETAPASLTQIAPFVMSKGEILPIYLLYIDGRPVYFNQAEQLQRYSFKVSPGKHNIKMRILKQEIVYNDAVVPQGKKLILSLNADTMLNKKVTFFKRPDTLTRYEAEQLNKYMTRIVDSYDWKMATLSQANDVFLLGHGGNYALRNGTGILAGPLAYNYADFTVHGETPRSFLVEPGYSFEFLPGLIKQKSIPGRYPFNINLASNMSGPKYNQYALTHHEVDTLWQQFLDNRSYSTALFPQSYISKYRNGKLVIKVEGYGANNAANDTHPLIKNIIVYRYNNPDYMRIYPGNTTDMGYLEPGKYRLLFLLKGDSYYIHEQVAVKANGINYYQIAIKAMPKDTVSSKIAAIINSRDGVVYNSDNSDKDMLKLKEAFNDTFLDRSTFKNYVTGRVTDKNKEAVPGATVKIKGTSIIVNTDINGYFKIAVPESGHLLIMFIGYESQEISIKSGTYVDVVLKESSKQLSEVVVVGYGTQMKRDMTGSISKISSSLMGRVAGLDITIRGTNSISTDKAPLYIIDGVVVENGMSGLDPLLIADISVLKDAAATAVYGARAANGVVIITTKKKANNNTTTDGGTPAQEQTLRKNFSDYAFWQPKLKTNEQGKAKFTVTFPDDITRWRTTVIGIAGRQTGISEGQIKSFKSLSANFVSPQFAIKGDEINPLGKVVNYTTESVNLNRVFKYNGQVIKSGTVSVKSSLIDTFKIVTPDVDSLHFEYTIKKDNGYFDGERRSIPVFEQGVLETKGTFADMEKDTTLTLKFDPALGTVTFRAEASALPVLLDETERLRNYQYLCNEQLASKLKGLLIQKRVKKYLGEPFKWDKNILLLIKKLQESRKAEGTWGWWKDGDDELWISLHAIEALLEAGQQGYAVELDKQKLIDYLVYRVNAYSSTDKLDAIGLLIKLGAKADYAALLADYQKSIPKRVKLSAYEKIRLMLVKQQAGLPVELDTLAKYKHSTMFGNLYWGENCYRFFDNAIQLSIMAYHIYKADGHHADMLPKIRNYFLEQRGADGWRNTYESALILETILPDLLSGDKQLQASQITLGGEKSETVSKFPYSTTLAANAKLTIAKKGNLPVYITAYQQYWNRKPDKISKDFTVNTWFKKDQESVTKLKGGEQVTLEAEVTARADADYVMIEIPIPAGCSYYSKEQNYWGNEVHREYFKNKVNIFCRKLKQGKYSFSIKLMPRYSGNYNLNPAKAEMMYFPVFYGREAMKKVRID</sequence>
<dbReference type="Gene3D" id="1.50.10.20">
    <property type="match status" value="1"/>
</dbReference>
<comment type="subcellular location">
    <subcellularLocation>
        <location evidence="1">Cell outer membrane</location>
        <topology evidence="1">Multi-pass membrane protein</topology>
    </subcellularLocation>
</comment>
<keyword evidence="2" id="KW-0732">Signal</keyword>
<protein>
    <submittedName>
        <fullName evidence="4">TonB-dependent SusC/RagA subfamily outer membrane receptor</fullName>
    </submittedName>
</protein>
<dbReference type="GO" id="GO:0004866">
    <property type="term" value="F:endopeptidase inhibitor activity"/>
    <property type="evidence" value="ECO:0007669"/>
    <property type="project" value="InterPro"/>
</dbReference>
<dbReference type="Pfam" id="PF17973">
    <property type="entry name" value="bMG10"/>
    <property type="match status" value="1"/>
</dbReference>
<dbReference type="Pfam" id="PF13715">
    <property type="entry name" value="CarbopepD_reg_2"/>
    <property type="match status" value="1"/>
</dbReference>
<comment type="similarity">
    <text evidence="1">Belongs to the TonB-dependent receptor family.</text>
</comment>
<reference evidence="4 5" key="1">
    <citation type="submission" date="2018-10" db="EMBL/GenBank/DDBJ databases">
        <title>Genomic Encyclopedia of Archaeal and Bacterial Type Strains, Phase II (KMG-II): from individual species to whole genera.</title>
        <authorList>
            <person name="Goeker M."/>
        </authorList>
    </citation>
    <scope>NUCLEOTIDE SEQUENCE [LARGE SCALE GENOMIC DNA]</scope>
    <source>
        <strain evidence="4 5">DSM 18602</strain>
    </source>
</reference>
<evidence type="ECO:0000313" key="4">
    <source>
        <dbReference type="EMBL" id="RKR85720.1"/>
    </source>
</evidence>
<dbReference type="PANTHER" id="PTHR40094:SF1">
    <property type="entry name" value="UBIQUITIN DOMAIN-CONTAINING PROTEIN"/>
    <property type="match status" value="1"/>
</dbReference>
<feature type="signal peptide" evidence="2">
    <location>
        <begin position="1"/>
        <end position="19"/>
    </location>
</feature>
<dbReference type="InterPro" id="IPR039426">
    <property type="entry name" value="TonB-dep_rcpt-like"/>
</dbReference>
<accession>A0A495J9M3</accession>
<dbReference type="Gene3D" id="2.20.130.20">
    <property type="match status" value="1"/>
</dbReference>
<name>A0A495J9M3_9SPHI</name>
<evidence type="ECO:0000313" key="5">
    <source>
        <dbReference type="Proteomes" id="UP000268007"/>
    </source>
</evidence>
<dbReference type="NCBIfam" id="TIGR04057">
    <property type="entry name" value="SusC_RagA_signa"/>
    <property type="match status" value="1"/>
</dbReference>
<dbReference type="SUPFAM" id="SSF48239">
    <property type="entry name" value="Terpenoid cyclases/Protein prenyltransferases"/>
    <property type="match status" value="1"/>
</dbReference>
<evidence type="ECO:0000259" key="3">
    <source>
        <dbReference type="SMART" id="SM01360"/>
    </source>
</evidence>
<dbReference type="Pfam" id="PF07715">
    <property type="entry name" value="Plug"/>
    <property type="match status" value="1"/>
</dbReference>
<dbReference type="InterPro" id="IPR012910">
    <property type="entry name" value="Plug_dom"/>
</dbReference>
<dbReference type="SUPFAM" id="SSF49464">
    <property type="entry name" value="Carboxypeptidase regulatory domain-like"/>
    <property type="match status" value="1"/>
</dbReference>
<keyword evidence="1" id="KW-1134">Transmembrane beta strand</keyword>